<sequence length="383" mass="44544">MKKLFYLVFLTIFIGACSSGKNALDKGNYHEAIGKAVSRLSNDPDNRKAQQVVREGYPMAIDYYQEEIDQILSGNERLKWSKTLRVMEQVNLLSDQVRRVPAARRLVPSPKVYTSELNEVKNKAADEHYQEGLQLLQRQNREDAKQAFLNFREADRLVPNFQDVLAKMNESKELATVKVIVEPLPAPSMSYELTADFFYNQVMEAMNNRFPAESFVNFYTPDEAEQAGLKYPDMLMRLAFYDFYVGKPAHYEETQTLDRIIEEKVPVKVSRDSTRYEIQKVRRTGKIRIITDEVASGGLLDVKIEDFQARKLLLDNKIPGEFMWRNRYGIFVGDEEVLTPEERKIINNKAILPPGPQDLFLEFTRPIYSRLNETMTNFFRRYN</sequence>
<protein>
    <recommendedName>
        <fullName evidence="4">Lipoprotein</fullName>
    </recommendedName>
</protein>
<feature type="chain" id="PRO_5041322185" description="Lipoprotein" evidence="1">
    <location>
        <begin position="24"/>
        <end position="383"/>
    </location>
</feature>
<dbReference type="EMBL" id="JAPAAF010000001">
    <property type="protein sequence ID" value="MCW0481306.1"/>
    <property type="molecule type" value="Genomic_DNA"/>
</dbReference>
<organism evidence="2 3">
    <name type="scientific">Gaoshiqia sediminis</name>
    <dbReference type="NCBI Taxonomy" id="2986998"/>
    <lineage>
        <taxon>Bacteria</taxon>
        <taxon>Pseudomonadati</taxon>
        <taxon>Bacteroidota</taxon>
        <taxon>Bacteroidia</taxon>
        <taxon>Marinilabiliales</taxon>
        <taxon>Prolixibacteraceae</taxon>
        <taxon>Gaoshiqia</taxon>
    </lineage>
</organism>
<evidence type="ECO:0000313" key="2">
    <source>
        <dbReference type="EMBL" id="MCW0481306.1"/>
    </source>
</evidence>
<dbReference type="AlphaFoldDB" id="A0AA42C780"/>
<evidence type="ECO:0000256" key="1">
    <source>
        <dbReference type="SAM" id="SignalP"/>
    </source>
</evidence>
<reference evidence="2" key="1">
    <citation type="submission" date="2022-10" db="EMBL/GenBank/DDBJ databases">
        <title>Gaoshiqiia sediminis gen. nov., sp. nov., isolated from coastal sediment.</title>
        <authorList>
            <person name="Yu W.X."/>
            <person name="Mu D.S."/>
            <person name="Du J.Z."/>
            <person name="Liang Y.Q."/>
        </authorList>
    </citation>
    <scope>NUCLEOTIDE SEQUENCE</scope>
    <source>
        <strain evidence="2">A06</strain>
    </source>
</reference>
<comment type="caution">
    <text evidence="2">The sequence shown here is derived from an EMBL/GenBank/DDBJ whole genome shotgun (WGS) entry which is preliminary data.</text>
</comment>
<evidence type="ECO:0000313" key="3">
    <source>
        <dbReference type="Proteomes" id="UP001163821"/>
    </source>
</evidence>
<proteinExistence type="predicted"/>
<feature type="signal peptide" evidence="1">
    <location>
        <begin position="1"/>
        <end position="23"/>
    </location>
</feature>
<dbReference type="PROSITE" id="PS51257">
    <property type="entry name" value="PROKAR_LIPOPROTEIN"/>
    <property type="match status" value="1"/>
</dbReference>
<keyword evidence="1" id="KW-0732">Signal</keyword>
<evidence type="ECO:0008006" key="4">
    <source>
        <dbReference type="Google" id="ProtNLM"/>
    </source>
</evidence>
<gene>
    <name evidence="2" type="ORF">N2K84_01100</name>
</gene>
<keyword evidence="3" id="KW-1185">Reference proteome</keyword>
<accession>A0AA42C780</accession>
<dbReference type="RefSeq" id="WP_282589910.1">
    <property type="nucleotide sequence ID" value="NZ_JAPAAF010000001.1"/>
</dbReference>
<dbReference type="Proteomes" id="UP001163821">
    <property type="component" value="Unassembled WGS sequence"/>
</dbReference>
<name>A0AA42C780_9BACT</name>